<reference evidence="2 3" key="1">
    <citation type="journal article" date="2019" name="Nat. Commun.">
        <title>A new type of DNA phosphorothioation-based antiviral system in archaea.</title>
        <authorList>
            <person name="Xiong L."/>
            <person name="Liu S."/>
            <person name="Chen S."/>
            <person name="Xiao Y."/>
            <person name="Zhu B."/>
            <person name="Gao Y."/>
            <person name="Zhang Y."/>
            <person name="Chen B."/>
            <person name="Luo J."/>
            <person name="Deng Z."/>
            <person name="Chen X."/>
            <person name="Wang L."/>
            <person name="Chen S."/>
        </authorList>
    </citation>
    <scope>NUCLEOTIDE SEQUENCE [LARGE SCALE GENOMIC DNA]</scope>
    <source>
        <strain evidence="2 3">JCM 10635</strain>
    </source>
</reference>
<dbReference type="SUPFAM" id="SSF53448">
    <property type="entry name" value="Nucleotide-diphospho-sugar transferases"/>
    <property type="match status" value="1"/>
</dbReference>
<dbReference type="CDD" id="cd00761">
    <property type="entry name" value="Glyco_tranf_GTA_type"/>
    <property type="match status" value="1"/>
</dbReference>
<keyword evidence="2" id="KW-0808">Transferase</keyword>
<evidence type="ECO:0000313" key="2">
    <source>
        <dbReference type="EMBL" id="QCC53456.1"/>
    </source>
</evidence>
<dbReference type="GO" id="GO:0016758">
    <property type="term" value="F:hexosyltransferase activity"/>
    <property type="evidence" value="ECO:0007669"/>
    <property type="project" value="UniProtKB-ARBA"/>
</dbReference>
<dbReference type="PANTHER" id="PTHR22916">
    <property type="entry name" value="GLYCOSYLTRANSFERASE"/>
    <property type="match status" value="1"/>
</dbReference>
<dbReference type="Gene3D" id="3.90.550.10">
    <property type="entry name" value="Spore Coat Polysaccharide Biosynthesis Protein SpsA, Chain A"/>
    <property type="match status" value="1"/>
</dbReference>
<dbReference type="EMBL" id="CP031305">
    <property type="protein sequence ID" value="QCC53456.1"/>
    <property type="molecule type" value="Genomic_DNA"/>
</dbReference>
<dbReference type="Pfam" id="PF00535">
    <property type="entry name" value="Glycos_transf_2"/>
    <property type="match status" value="1"/>
</dbReference>
<dbReference type="Proteomes" id="UP000296822">
    <property type="component" value="Chromosome"/>
</dbReference>
<evidence type="ECO:0000313" key="3">
    <source>
        <dbReference type="Proteomes" id="UP000296822"/>
    </source>
</evidence>
<feature type="domain" description="Glycosyltransferase 2-like" evidence="1">
    <location>
        <begin position="5"/>
        <end position="128"/>
    </location>
</feature>
<organism evidence="2 3">
    <name type="scientific">Natronorubrum bangense</name>
    <dbReference type="NCBI Taxonomy" id="61858"/>
    <lineage>
        <taxon>Archaea</taxon>
        <taxon>Methanobacteriati</taxon>
        <taxon>Methanobacteriota</taxon>
        <taxon>Stenosarchaea group</taxon>
        <taxon>Halobacteria</taxon>
        <taxon>Halobacteriales</taxon>
        <taxon>Natrialbaceae</taxon>
        <taxon>Natronorubrum</taxon>
    </lineage>
</organism>
<protein>
    <submittedName>
        <fullName evidence="2">Glycosyltransferase family 2 protein</fullName>
    </submittedName>
</protein>
<dbReference type="AlphaFoldDB" id="A0A4D6HJQ5"/>
<dbReference type="KEGG" id="nbg:DV706_02530"/>
<evidence type="ECO:0000259" key="1">
    <source>
        <dbReference type="Pfam" id="PF00535"/>
    </source>
</evidence>
<gene>
    <name evidence="2" type="ORF">DV706_02530</name>
</gene>
<dbReference type="RefSeq" id="WP_006066722.1">
    <property type="nucleotide sequence ID" value="NZ_CP031305.1"/>
</dbReference>
<proteinExistence type="predicted"/>
<sequence length="329" mass="37513">MTLVSVIIPTYDRPSFIDGAVETALAQTHDEIEVVIVCDPPVDETQAVLEQYAADDRVRPIYNDERLGIAASRNRAIEHARGEYICILDDDDRWAPEKVETQLAVMAAQPDCGVVYTGGHIRQNGRTVGSYTPSMRGDIYPDILAQFDLKPYSSHMIRTECFETVGTYDTDFERGEDWDQTIRIAREYEFEYVDEPLVVRQFHDHNVTTQMADDRPERLQLDLDEAGDISGKIWSKYRDEIERHPAIERRLRYGRHVSYGWAEISRNNRRRAFRYGLEATKHGPTVTGLAICCFAVLGSSALDFARFGRDVVTDTQLERSAEGLLEPQT</sequence>
<dbReference type="InterPro" id="IPR029044">
    <property type="entry name" value="Nucleotide-diphossugar_trans"/>
</dbReference>
<accession>A0A4D6HJQ5</accession>
<dbReference type="InterPro" id="IPR001173">
    <property type="entry name" value="Glyco_trans_2-like"/>
</dbReference>
<dbReference type="GeneID" id="39850103"/>
<name>A0A4D6HJQ5_9EURY</name>
<dbReference type="PANTHER" id="PTHR22916:SF3">
    <property type="entry name" value="UDP-GLCNAC:BETAGAL BETA-1,3-N-ACETYLGLUCOSAMINYLTRANSFERASE-LIKE PROTEIN 1"/>
    <property type="match status" value="1"/>
</dbReference>